<dbReference type="KEGG" id="pste:PSTEL_00540"/>
<dbReference type="RefSeq" id="WP_038692893.1">
    <property type="nucleotide sequence ID" value="NZ_CP009286.1"/>
</dbReference>
<evidence type="ECO:0008006" key="3">
    <source>
        <dbReference type="Google" id="ProtNLM"/>
    </source>
</evidence>
<name>A0A089LJX5_9BACL</name>
<accession>A0A089LJX5</accession>
<dbReference type="HOGENOM" id="CLU_2106571_0_0_9"/>
<evidence type="ECO:0000313" key="2">
    <source>
        <dbReference type="Proteomes" id="UP000029507"/>
    </source>
</evidence>
<dbReference type="OrthoDB" id="2659088at2"/>
<sequence length="128" mass="13883">MTQIPTDQEINRALAELMGYSLHKTAGNYYVVEDKGGSPATYYYGTADIAWSKAPDYCNNPAASLEVQAAAIAKDAELYVTRLFEVVRGELSALYTDLEAADMLTATPRERAMAAWMTLKTDTASGSA</sequence>
<reference evidence="1 2" key="1">
    <citation type="submission" date="2014-08" db="EMBL/GenBank/DDBJ databases">
        <title>Comparative genomics of the Paenibacillus odorifer group.</title>
        <authorList>
            <person name="den Bakker H.C."/>
            <person name="Tsai Y.-C."/>
            <person name="Martin N."/>
            <person name="Korlach J."/>
            <person name="Wiedmann M."/>
        </authorList>
    </citation>
    <scope>NUCLEOTIDE SEQUENCE [LARGE SCALE GENOMIC DNA]</scope>
    <source>
        <strain evidence="1 2">DSM 14472</strain>
    </source>
</reference>
<dbReference type="Proteomes" id="UP000029507">
    <property type="component" value="Chromosome"/>
</dbReference>
<gene>
    <name evidence="1" type="ORF">PSTEL_00540</name>
</gene>
<proteinExistence type="predicted"/>
<keyword evidence="2" id="KW-1185">Reference proteome</keyword>
<dbReference type="STRING" id="169760.PSTEL_00540"/>
<dbReference type="AlphaFoldDB" id="A0A089LJX5"/>
<evidence type="ECO:0000313" key="1">
    <source>
        <dbReference type="EMBL" id="AIQ61841.1"/>
    </source>
</evidence>
<dbReference type="EMBL" id="CP009286">
    <property type="protein sequence ID" value="AIQ61841.1"/>
    <property type="molecule type" value="Genomic_DNA"/>
</dbReference>
<protein>
    <recommendedName>
        <fullName evidence="3">Phage ABA sandwich domain-containing protein</fullName>
    </recommendedName>
</protein>
<organism evidence="1 2">
    <name type="scientific">Paenibacillus stellifer</name>
    <dbReference type="NCBI Taxonomy" id="169760"/>
    <lineage>
        <taxon>Bacteria</taxon>
        <taxon>Bacillati</taxon>
        <taxon>Bacillota</taxon>
        <taxon>Bacilli</taxon>
        <taxon>Bacillales</taxon>
        <taxon>Paenibacillaceae</taxon>
        <taxon>Paenibacillus</taxon>
    </lineage>
</organism>